<accession>A0A4S8P5U7</accession>
<evidence type="ECO:0000256" key="2">
    <source>
        <dbReference type="ARBA" id="ARBA00009077"/>
    </source>
</evidence>
<proteinExistence type="inferred from homology"/>
<dbReference type="Gene3D" id="3.40.640.10">
    <property type="entry name" value="Type I PLP-dependent aspartate aminotransferase-like (Major domain)"/>
    <property type="match status" value="1"/>
</dbReference>
<dbReference type="GO" id="GO:0004124">
    <property type="term" value="F:cysteine synthase activity"/>
    <property type="evidence" value="ECO:0007669"/>
    <property type="project" value="TreeGrafter"/>
</dbReference>
<evidence type="ECO:0000313" key="7">
    <source>
        <dbReference type="EMBL" id="THV25593.1"/>
    </source>
</evidence>
<dbReference type="GO" id="GO:0006535">
    <property type="term" value="P:cysteine biosynthetic process from serine"/>
    <property type="evidence" value="ECO:0007669"/>
    <property type="project" value="TreeGrafter"/>
</dbReference>
<dbReference type="InterPro" id="IPR000277">
    <property type="entry name" value="Cys/Met-Metab_PyrdxlP-dep_enz"/>
</dbReference>
<sequence>MPDNQPGFATLAIHAGAQPDPSTGARITPIYQTTAYVFNDSDHAANLFALKEFGNIYTRIMNPTQAVLEERVAALEGGTAALAVASGHAAQLLIFHTLMQPGDNFVAAKKLYGGSINQFGHAFKNFGWQVRWADPSDPESFAAQIDDKTKAIYIESLANPGGTFVDIEAIAEVAHRAGLPLIVDNTMASPYLVRPLEHGADIIVHSVTKFLGGHGNSMGGVIVDGGTFDWSAKPGQYPMLSEPRPEYNGVVLHQTFGNFAFAIACRVLGLRDLGPAIAPMNAFLLLTGIETLPLRMQRHCDNAMKVATWLKSHPKVAWVNYAGLADDPNNALQKRYSPKGAGSVFTFGIKGGLEAGKALVGGLKLFSHLANIGDTRSLIIHPASTTHAQLSEAQQIAAGAGPDVVRLSIGIEDPEDIIADLEQALAAA</sequence>
<feature type="modified residue" description="N6-(pyridoxal phosphate)lysine" evidence="5">
    <location>
        <position position="209"/>
    </location>
</feature>
<dbReference type="NCBIfam" id="NF004650">
    <property type="entry name" value="PRK05994.1"/>
    <property type="match status" value="1"/>
</dbReference>
<dbReference type="PANTHER" id="PTHR43797">
    <property type="entry name" value="HOMOCYSTEINE/CYSTEINE SYNTHASE"/>
    <property type="match status" value="1"/>
</dbReference>
<dbReference type="InterPro" id="IPR006235">
    <property type="entry name" value="OAc-hSer/O-AcSer_sulfhydrylase"/>
</dbReference>
<comment type="similarity">
    <text evidence="2 6">Belongs to the trans-sulfuration enzymes family.</text>
</comment>
<comment type="caution">
    <text evidence="7">The sequence shown here is derived from an EMBL/GenBank/DDBJ whole genome shotgun (WGS) entry which is preliminary data.</text>
</comment>
<dbReference type="NCBIfam" id="TIGR01326">
    <property type="entry name" value="OAH_OAS_sulfhy"/>
    <property type="match status" value="1"/>
</dbReference>
<dbReference type="CDD" id="cd00614">
    <property type="entry name" value="CGS_like"/>
    <property type="match status" value="1"/>
</dbReference>
<dbReference type="GO" id="GO:0005737">
    <property type="term" value="C:cytoplasm"/>
    <property type="evidence" value="ECO:0007669"/>
    <property type="project" value="TreeGrafter"/>
</dbReference>
<dbReference type="OrthoDB" id="9805807at2"/>
<gene>
    <name evidence="7" type="ORF">FAA97_05240</name>
</gene>
<dbReference type="PIRSF" id="PIRSF001434">
    <property type="entry name" value="CGS"/>
    <property type="match status" value="1"/>
</dbReference>
<dbReference type="InterPro" id="IPR015424">
    <property type="entry name" value="PyrdxlP-dep_Trfase"/>
</dbReference>
<evidence type="ECO:0000256" key="6">
    <source>
        <dbReference type="RuleBase" id="RU362118"/>
    </source>
</evidence>
<keyword evidence="4 5" id="KW-0663">Pyridoxal phosphate</keyword>
<dbReference type="Proteomes" id="UP000308828">
    <property type="component" value="Unassembled WGS sequence"/>
</dbReference>
<dbReference type="Gene3D" id="3.90.1150.10">
    <property type="entry name" value="Aspartate Aminotransferase, domain 1"/>
    <property type="match status" value="1"/>
</dbReference>
<evidence type="ECO:0000256" key="4">
    <source>
        <dbReference type="ARBA" id="ARBA00022898"/>
    </source>
</evidence>
<dbReference type="RefSeq" id="WP_136597429.1">
    <property type="nucleotide sequence ID" value="NZ_STGV01000001.1"/>
</dbReference>
<dbReference type="InterPro" id="IPR015422">
    <property type="entry name" value="PyrdxlP-dep_Trfase_small"/>
</dbReference>
<dbReference type="FunFam" id="3.40.640.10:FF:000035">
    <property type="entry name" value="O-succinylhomoserine sulfhydrylase"/>
    <property type="match status" value="1"/>
</dbReference>
<evidence type="ECO:0000313" key="8">
    <source>
        <dbReference type="Proteomes" id="UP000308828"/>
    </source>
</evidence>
<dbReference type="InterPro" id="IPR015421">
    <property type="entry name" value="PyrdxlP-dep_Trfase_major"/>
</dbReference>
<dbReference type="SUPFAM" id="SSF53383">
    <property type="entry name" value="PLP-dependent transferases"/>
    <property type="match status" value="1"/>
</dbReference>
<dbReference type="GO" id="GO:0030170">
    <property type="term" value="F:pyridoxal phosphate binding"/>
    <property type="evidence" value="ECO:0007669"/>
    <property type="project" value="InterPro"/>
</dbReference>
<evidence type="ECO:0000256" key="3">
    <source>
        <dbReference type="ARBA" id="ARBA00022679"/>
    </source>
</evidence>
<evidence type="ECO:0000256" key="1">
    <source>
        <dbReference type="ARBA" id="ARBA00001933"/>
    </source>
</evidence>
<keyword evidence="8" id="KW-1185">Reference proteome</keyword>
<organism evidence="7 8">
    <name type="scientific">Peteryoungia ipomoeae</name>
    <dbReference type="NCBI Taxonomy" id="1210932"/>
    <lineage>
        <taxon>Bacteria</taxon>
        <taxon>Pseudomonadati</taxon>
        <taxon>Pseudomonadota</taxon>
        <taxon>Alphaproteobacteria</taxon>
        <taxon>Hyphomicrobiales</taxon>
        <taxon>Rhizobiaceae</taxon>
        <taxon>Peteryoungia</taxon>
    </lineage>
</organism>
<dbReference type="GO" id="GO:0003961">
    <property type="term" value="F:O-acetylhomoserine aminocarboxypropyltransferase activity"/>
    <property type="evidence" value="ECO:0007669"/>
    <property type="project" value="UniProtKB-EC"/>
</dbReference>
<protein>
    <submittedName>
        <fullName evidence="7">O-acetylhomoserine aminocarboxypropyltransferase</fullName>
        <ecNumber evidence="7">2.5.1.49</ecNumber>
    </submittedName>
</protein>
<comment type="cofactor">
    <cofactor evidence="1 6">
        <name>pyridoxal 5'-phosphate</name>
        <dbReference type="ChEBI" id="CHEBI:597326"/>
    </cofactor>
</comment>
<dbReference type="GO" id="GO:0071269">
    <property type="term" value="P:L-homocysteine biosynthetic process"/>
    <property type="evidence" value="ECO:0007669"/>
    <property type="project" value="TreeGrafter"/>
</dbReference>
<dbReference type="GO" id="GO:0019346">
    <property type="term" value="P:transsulfuration"/>
    <property type="evidence" value="ECO:0007669"/>
    <property type="project" value="InterPro"/>
</dbReference>
<dbReference type="AlphaFoldDB" id="A0A4S8P5U7"/>
<dbReference type="PANTHER" id="PTHR43797:SF2">
    <property type="entry name" value="HOMOCYSTEINE_CYSTEINE SYNTHASE"/>
    <property type="match status" value="1"/>
</dbReference>
<evidence type="ECO:0000256" key="5">
    <source>
        <dbReference type="PIRSR" id="PIRSR001434-2"/>
    </source>
</evidence>
<name>A0A4S8P5U7_9HYPH</name>
<dbReference type="EC" id="2.5.1.49" evidence="7"/>
<dbReference type="EMBL" id="STGV01000001">
    <property type="protein sequence ID" value="THV25593.1"/>
    <property type="molecule type" value="Genomic_DNA"/>
</dbReference>
<keyword evidence="3 7" id="KW-0808">Transferase</keyword>
<dbReference type="Pfam" id="PF01053">
    <property type="entry name" value="Cys_Met_Meta_PP"/>
    <property type="match status" value="1"/>
</dbReference>
<reference evidence="7 8" key="1">
    <citation type="submission" date="2019-04" db="EMBL/GenBank/DDBJ databases">
        <title>Genome sequence of strain shin9-1.</title>
        <authorList>
            <person name="Gao J."/>
            <person name="Sun J."/>
        </authorList>
    </citation>
    <scope>NUCLEOTIDE SEQUENCE [LARGE SCALE GENOMIC DNA]</scope>
    <source>
        <strain evidence="8">shin9-1</strain>
    </source>
</reference>